<dbReference type="GO" id="GO:0003824">
    <property type="term" value="F:catalytic activity"/>
    <property type="evidence" value="ECO:0007669"/>
    <property type="project" value="InterPro"/>
</dbReference>
<comment type="caution">
    <text evidence="2">The sequence shown here is derived from an EMBL/GenBank/DDBJ whole genome shotgun (WGS) entry which is preliminary data.</text>
</comment>
<feature type="domain" description="PLD phosphodiesterase" evidence="1">
    <location>
        <begin position="300"/>
        <end position="326"/>
    </location>
</feature>
<dbReference type="CDD" id="cd09176">
    <property type="entry name" value="PLDc_unchar6"/>
    <property type="match status" value="1"/>
</dbReference>
<dbReference type="RefSeq" id="WP_279850617.1">
    <property type="nucleotide sequence ID" value="NZ_JAOCJE010000001.1"/>
</dbReference>
<organism evidence="2 3">
    <name type="scientific">Ectopseudomonas oleovorans</name>
    <name type="common">Pseudomonas oleovorans</name>
    <dbReference type="NCBI Taxonomy" id="301"/>
    <lineage>
        <taxon>Bacteria</taxon>
        <taxon>Pseudomonadati</taxon>
        <taxon>Pseudomonadota</taxon>
        <taxon>Gammaproteobacteria</taxon>
        <taxon>Pseudomonadales</taxon>
        <taxon>Pseudomonadaceae</taxon>
        <taxon>Ectopseudomonas</taxon>
    </lineage>
</organism>
<sequence length="595" mass="64921">MLSPDSRAVAMDLLKPPPGYRLERTVLTTYSLDLEVLLALPLAVLAQTDAGVEQLLLDPLVLLEAIREAGERIQVFVDEAGIAVPANSRALYGALESSVHQVKAPNGGAFHPKVWVARFVRENEPPLIRVSVASRNLTFDRSWDIALTSEATPGKKTIAASKPLSDLLRRLPGLGDETLDDAVIADIQQLADEVQRTAFPAPEGFDSGLEFHVLGFGKQKGHWSPVEQATRVLAIAPFLSDKTLQKIASLASSESLLVSRADQLSQLEVDLAKDWSLVQVLSPTADGEAEDGSQLRPSGLHAKLMVFEHGHRASWFVGSANLTDAAFTGRNVEVMASASGPKGCAGGKGIGINLFMESGFQRLCEDYQPSEYKPEEETAQEAATKLKQVRDALLGAELLVSFRPVENDWQMAVQGEIALPQGVTLTAWPLSVEGHQAKKWQDGVSWHLPIARLTAFIAFSIAVDGHDERLDLAIKLPVEGMPEERIHHVLRTLIDSPERFMQFLRALLGGLEEIAGLIGASSGQTWNFAGEQGLRGEPLLEGMLRAASRDPQRLLPVRRLIADLRQSEEGRKIVPDDLYVVWQVVDSVLNDMEAQ</sequence>
<dbReference type="AlphaFoldDB" id="A0AA42TZZ0"/>
<dbReference type="EMBL" id="JAOCJE010000001">
    <property type="protein sequence ID" value="MDH1341119.1"/>
    <property type="molecule type" value="Genomic_DNA"/>
</dbReference>
<accession>A0AA42TZZ0</accession>
<gene>
    <name evidence="2" type="ORF">N5J11_18305</name>
</gene>
<dbReference type="GO" id="GO:0006793">
    <property type="term" value="P:phosphorus metabolic process"/>
    <property type="evidence" value="ECO:0007669"/>
    <property type="project" value="UniProtKB-ARBA"/>
</dbReference>
<reference evidence="2" key="1">
    <citation type="submission" date="2022-09" db="EMBL/GenBank/DDBJ databases">
        <title>Intensive care unit water sources are persistently colonized with multi-drug resistant bacteria and are the site of extensive horizontal gene transfer of antibiotic resistance genes.</title>
        <authorList>
            <person name="Diorio-Toth L."/>
        </authorList>
    </citation>
    <scope>NUCLEOTIDE SEQUENCE</scope>
    <source>
        <strain evidence="2">GD03704</strain>
    </source>
</reference>
<dbReference type="InterPro" id="IPR059166">
    <property type="entry name" value="PLD-like_cat"/>
</dbReference>
<proteinExistence type="predicted"/>
<dbReference type="Gene3D" id="3.30.870.10">
    <property type="entry name" value="Endonuclease Chain A"/>
    <property type="match status" value="1"/>
</dbReference>
<dbReference type="Proteomes" id="UP001161697">
    <property type="component" value="Unassembled WGS sequence"/>
</dbReference>
<evidence type="ECO:0000313" key="2">
    <source>
        <dbReference type="EMBL" id="MDH1341119.1"/>
    </source>
</evidence>
<evidence type="ECO:0000259" key="1">
    <source>
        <dbReference type="PROSITE" id="PS50035"/>
    </source>
</evidence>
<name>A0AA42TZZ0_ECTOL</name>
<protein>
    <submittedName>
        <fullName evidence="2">Phospholipase D family protein</fullName>
    </submittedName>
</protein>
<dbReference type="PROSITE" id="PS50035">
    <property type="entry name" value="PLD"/>
    <property type="match status" value="1"/>
</dbReference>
<dbReference type="InterPro" id="IPR001736">
    <property type="entry name" value="PLipase_D/transphosphatidylase"/>
</dbReference>
<evidence type="ECO:0000313" key="3">
    <source>
        <dbReference type="Proteomes" id="UP001161697"/>
    </source>
</evidence>